<protein>
    <submittedName>
        <fullName evidence="1">Uncharacterized protein</fullName>
    </submittedName>
</protein>
<keyword evidence="2" id="KW-1185">Reference proteome</keyword>
<dbReference type="OrthoDB" id="8374193at2759"/>
<name>A0A4Y2JKR7_ARAVE</name>
<reference evidence="1 2" key="1">
    <citation type="journal article" date="2019" name="Sci. Rep.">
        <title>Orb-weaving spider Araneus ventricosus genome elucidates the spidroin gene catalogue.</title>
        <authorList>
            <person name="Kono N."/>
            <person name="Nakamura H."/>
            <person name="Ohtoshi R."/>
            <person name="Moran D.A.P."/>
            <person name="Shinohara A."/>
            <person name="Yoshida Y."/>
            <person name="Fujiwara M."/>
            <person name="Mori M."/>
            <person name="Tomita M."/>
            <person name="Arakawa K."/>
        </authorList>
    </citation>
    <scope>NUCLEOTIDE SEQUENCE [LARGE SCALE GENOMIC DNA]</scope>
</reference>
<dbReference type="Proteomes" id="UP000499080">
    <property type="component" value="Unassembled WGS sequence"/>
</dbReference>
<dbReference type="EMBL" id="BGPR01003581">
    <property type="protein sequence ID" value="GBM89892.1"/>
    <property type="molecule type" value="Genomic_DNA"/>
</dbReference>
<dbReference type="AlphaFoldDB" id="A0A4Y2JKR7"/>
<accession>A0A4Y2JKR7</accession>
<proteinExistence type="predicted"/>
<comment type="caution">
    <text evidence="1">The sequence shown here is derived from an EMBL/GenBank/DDBJ whole genome shotgun (WGS) entry which is preliminary data.</text>
</comment>
<evidence type="ECO:0000313" key="2">
    <source>
        <dbReference type="Proteomes" id="UP000499080"/>
    </source>
</evidence>
<evidence type="ECO:0000313" key="1">
    <source>
        <dbReference type="EMBL" id="GBM89892.1"/>
    </source>
</evidence>
<organism evidence="1 2">
    <name type="scientific">Araneus ventricosus</name>
    <name type="common">Orbweaver spider</name>
    <name type="synonym">Epeira ventricosa</name>
    <dbReference type="NCBI Taxonomy" id="182803"/>
    <lineage>
        <taxon>Eukaryota</taxon>
        <taxon>Metazoa</taxon>
        <taxon>Ecdysozoa</taxon>
        <taxon>Arthropoda</taxon>
        <taxon>Chelicerata</taxon>
        <taxon>Arachnida</taxon>
        <taxon>Araneae</taxon>
        <taxon>Araneomorphae</taxon>
        <taxon>Entelegynae</taxon>
        <taxon>Araneoidea</taxon>
        <taxon>Araneidae</taxon>
        <taxon>Araneus</taxon>
    </lineage>
</organism>
<gene>
    <name evidence="1" type="ORF">AVEN_172167_1</name>
</gene>
<sequence>MKLKFETSAYASFEKICSNSSYVGSLVNVCIVELEEMGNPDFRFESTSKSNQKYVTIKLPKISIKSPKITKISDQLKFSLNQRTGLVSSIAKEGGENIDDLSVISETLNTQRVADDPANDLILSESLSMYEKYYPGVLPE</sequence>